<feature type="signal peptide" evidence="1">
    <location>
        <begin position="1"/>
        <end position="16"/>
    </location>
</feature>
<organism evidence="2 3">
    <name type="scientific">Tribonema minus</name>
    <dbReference type="NCBI Taxonomy" id="303371"/>
    <lineage>
        <taxon>Eukaryota</taxon>
        <taxon>Sar</taxon>
        <taxon>Stramenopiles</taxon>
        <taxon>Ochrophyta</taxon>
        <taxon>PX clade</taxon>
        <taxon>Xanthophyceae</taxon>
        <taxon>Tribonematales</taxon>
        <taxon>Tribonemataceae</taxon>
        <taxon>Tribonema</taxon>
    </lineage>
</organism>
<dbReference type="EMBL" id="JAFCMP010000002">
    <property type="protein sequence ID" value="KAG5192758.1"/>
    <property type="molecule type" value="Genomic_DNA"/>
</dbReference>
<accession>A0A836CPH2</accession>
<protein>
    <submittedName>
        <fullName evidence="2">Uncharacterized protein</fullName>
    </submittedName>
</protein>
<dbReference type="Proteomes" id="UP000664859">
    <property type="component" value="Unassembled WGS sequence"/>
</dbReference>
<sequence>MVRLLTAAHALQVAAASSALSGKILHDCLNVSVKQNFTVTKGQNGTEQGWGYDINIDWKSHEVQNHFKGKTDVYIFSHGWLASMDFGPDHPSSPLNTKDGLFPRMMRSLAGAGQEAATTAYVCINWPSGGGSTNVLQYKSFWHMRQRAVAVGTSAGGQLLRDLHEHLPAAVHEAKLHLVGHSFGCAVLSAAVRDSNLELPVTSLVLLQAAMSPRY</sequence>
<dbReference type="Gene3D" id="3.40.50.1820">
    <property type="entry name" value="alpha/beta hydrolase"/>
    <property type="match status" value="1"/>
</dbReference>
<comment type="caution">
    <text evidence="2">The sequence shown here is derived from an EMBL/GenBank/DDBJ whole genome shotgun (WGS) entry which is preliminary data.</text>
</comment>
<evidence type="ECO:0000313" key="3">
    <source>
        <dbReference type="Proteomes" id="UP000664859"/>
    </source>
</evidence>
<gene>
    <name evidence="2" type="ORF">JKP88DRAFT_242636</name>
</gene>
<evidence type="ECO:0000313" key="2">
    <source>
        <dbReference type="EMBL" id="KAG5192758.1"/>
    </source>
</evidence>
<name>A0A836CPH2_9STRA</name>
<evidence type="ECO:0000256" key="1">
    <source>
        <dbReference type="SAM" id="SignalP"/>
    </source>
</evidence>
<reference evidence="2" key="1">
    <citation type="submission" date="2021-02" db="EMBL/GenBank/DDBJ databases">
        <title>First Annotated Genome of the Yellow-green Alga Tribonema minus.</title>
        <authorList>
            <person name="Mahan K.M."/>
        </authorList>
    </citation>
    <scope>NUCLEOTIDE SEQUENCE</scope>
    <source>
        <strain evidence="2">UTEX B ZZ1240</strain>
    </source>
</reference>
<proteinExistence type="predicted"/>
<dbReference type="AlphaFoldDB" id="A0A836CPH2"/>
<keyword evidence="1" id="KW-0732">Signal</keyword>
<dbReference type="SUPFAM" id="SSF53474">
    <property type="entry name" value="alpha/beta-Hydrolases"/>
    <property type="match status" value="1"/>
</dbReference>
<keyword evidence="3" id="KW-1185">Reference proteome</keyword>
<feature type="chain" id="PRO_5032365011" evidence="1">
    <location>
        <begin position="17"/>
        <end position="215"/>
    </location>
</feature>
<dbReference type="InterPro" id="IPR029058">
    <property type="entry name" value="AB_hydrolase_fold"/>
</dbReference>